<dbReference type="GO" id="GO:0006351">
    <property type="term" value="P:DNA-templated transcription"/>
    <property type="evidence" value="ECO:0007669"/>
    <property type="project" value="InterPro"/>
</dbReference>
<feature type="compositionally biased region" description="Basic and acidic residues" evidence="2">
    <location>
        <begin position="1"/>
        <end position="18"/>
    </location>
</feature>
<proteinExistence type="predicted"/>
<dbReference type="EMBL" id="PDLM01000016">
    <property type="protein sequence ID" value="RDW59403.1"/>
    <property type="molecule type" value="Genomic_DNA"/>
</dbReference>
<comment type="caution">
    <text evidence="4">The sequence shown here is derived from an EMBL/GenBank/DDBJ whole genome shotgun (WGS) entry which is preliminary data.</text>
</comment>
<gene>
    <name evidence="4" type="ORF">BP6252_12490</name>
</gene>
<dbReference type="InterPro" id="IPR007219">
    <property type="entry name" value="XnlR_reg_dom"/>
</dbReference>
<sequence>MEEELKRVSQQKIVEERPAQSTTVTSNSTSPSPNRASENVHEFMWEYLPHTYRSPQSEHWPGDQSQTISQFSSPGMQIYPTIGILSRRVFKSLPSKPAAQALIKQYMLSFHSAYPLFDHSTSLRLMEYNSEDFHDPAWWGCINVVLAISHRFRAMNKLNNSVEDYQAWGYLQNALATVTELTMMQPTLTTVQALLGMALIVQGTSNSRPFSTLLSSAIRGAQDIGLHRHNVDPKINIDEVEQRKRVFWIAYFLDKDLSLQLSQPPFQDDDEMDVGFPSGMREHDSVNNVDFLQIRVGLAVIQAQVYKRLLSVRASKQSVLERFAAVSDLEDILYAWKDSTPIKFEEMYITPTNVRFSPPLIYEMIVRLTYFKTLDIIFNHSILGMAEEAANSMARAAEVEGGYILPASPLCKVQARKALQLIHVTPMGDYAYIWVVLHIFVSATKTLLSNVCSEPSQTLAQSDVELIQPLLNLLGTLINGGQRDEVAKMYDTCQEMYEEAVQRLRTANSQYMQIDQGSVGKSSSQRQEKESVEDFIRRIESYVAD</sequence>
<dbReference type="GO" id="GO:0003700">
    <property type="term" value="F:DNA-binding transcription factor activity"/>
    <property type="evidence" value="ECO:0007669"/>
    <property type="project" value="InterPro"/>
</dbReference>
<dbReference type="SMART" id="SM00906">
    <property type="entry name" value="Fungal_trans"/>
    <property type="match status" value="1"/>
</dbReference>
<dbReference type="OrthoDB" id="2123952at2759"/>
<organism evidence="4 5">
    <name type="scientific">Coleophoma cylindrospora</name>
    <dbReference type="NCBI Taxonomy" id="1849047"/>
    <lineage>
        <taxon>Eukaryota</taxon>
        <taxon>Fungi</taxon>
        <taxon>Dikarya</taxon>
        <taxon>Ascomycota</taxon>
        <taxon>Pezizomycotina</taxon>
        <taxon>Leotiomycetes</taxon>
        <taxon>Helotiales</taxon>
        <taxon>Dermateaceae</taxon>
        <taxon>Coleophoma</taxon>
    </lineage>
</organism>
<dbReference type="AlphaFoldDB" id="A0A3D8QC21"/>
<evidence type="ECO:0000256" key="2">
    <source>
        <dbReference type="SAM" id="MobiDB-lite"/>
    </source>
</evidence>
<dbReference type="GO" id="GO:0008270">
    <property type="term" value="F:zinc ion binding"/>
    <property type="evidence" value="ECO:0007669"/>
    <property type="project" value="InterPro"/>
</dbReference>
<feature type="domain" description="Xylanolytic transcriptional activator regulatory" evidence="3">
    <location>
        <begin position="210"/>
        <end position="283"/>
    </location>
</feature>
<feature type="compositionally biased region" description="Low complexity" evidence="2">
    <location>
        <begin position="21"/>
        <end position="34"/>
    </location>
</feature>
<evidence type="ECO:0000256" key="1">
    <source>
        <dbReference type="ARBA" id="ARBA00023242"/>
    </source>
</evidence>
<keyword evidence="5" id="KW-1185">Reference proteome</keyword>
<feature type="region of interest" description="Disordered" evidence="2">
    <location>
        <begin position="1"/>
        <end position="36"/>
    </location>
</feature>
<dbReference type="CDD" id="cd12148">
    <property type="entry name" value="fungal_TF_MHR"/>
    <property type="match status" value="1"/>
</dbReference>
<protein>
    <recommendedName>
        <fullName evidence="3">Xylanolytic transcriptional activator regulatory domain-containing protein</fullName>
    </recommendedName>
</protein>
<evidence type="ECO:0000313" key="4">
    <source>
        <dbReference type="EMBL" id="RDW59403.1"/>
    </source>
</evidence>
<dbReference type="PANTHER" id="PTHR46910:SF25">
    <property type="entry name" value="ABC-TRANSPORTER-REGULATING TRANSCRIPTION FACTOR"/>
    <property type="match status" value="1"/>
</dbReference>
<dbReference type="Proteomes" id="UP000256645">
    <property type="component" value="Unassembled WGS sequence"/>
</dbReference>
<dbReference type="Pfam" id="PF04082">
    <property type="entry name" value="Fungal_trans"/>
    <property type="match status" value="1"/>
</dbReference>
<evidence type="ECO:0000259" key="3">
    <source>
        <dbReference type="SMART" id="SM00906"/>
    </source>
</evidence>
<dbReference type="PANTHER" id="PTHR46910">
    <property type="entry name" value="TRANSCRIPTION FACTOR PDR1"/>
    <property type="match status" value="1"/>
</dbReference>
<evidence type="ECO:0000313" key="5">
    <source>
        <dbReference type="Proteomes" id="UP000256645"/>
    </source>
</evidence>
<keyword evidence="1" id="KW-0539">Nucleus</keyword>
<dbReference type="InterPro" id="IPR050987">
    <property type="entry name" value="AtrR-like"/>
</dbReference>
<accession>A0A3D8QC21</accession>
<reference evidence="4 5" key="1">
    <citation type="journal article" date="2018" name="IMA Fungus">
        <title>IMA Genome-F 9: Draft genome sequence of Annulohypoxylon stygium, Aspergillus mulundensis, Berkeleyomyces basicola (syn. Thielaviopsis basicola), Ceratocystis smalleyi, two Cercospora beticola strains, Coleophoma cylindrospora, Fusarium fracticaudum, Phialophora cf. hyalina, and Morchella septimelata.</title>
        <authorList>
            <person name="Wingfield B.D."/>
            <person name="Bills G.F."/>
            <person name="Dong Y."/>
            <person name="Huang W."/>
            <person name="Nel W.J."/>
            <person name="Swalarsk-Parry B.S."/>
            <person name="Vaghefi N."/>
            <person name="Wilken P.M."/>
            <person name="An Z."/>
            <person name="de Beer Z.W."/>
            <person name="De Vos L."/>
            <person name="Chen L."/>
            <person name="Duong T.A."/>
            <person name="Gao Y."/>
            <person name="Hammerbacher A."/>
            <person name="Kikkert J.R."/>
            <person name="Li Y."/>
            <person name="Li H."/>
            <person name="Li K."/>
            <person name="Li Q."/>
            <person name="Liu X."/>
            <person name="Ma X."/>
            <person name="Naidoo K."/>
            <person name="Pethybridge S.J."/>
            <person name="Sun J."/>
            <person name="Steenkamp E.T."/>
            <person name="van der Nest M.A."/>
            <person name="van Wyk S."/>
            <person name="Wingfield M.J."/>
            <person name="Xiong C."/>
            <person name="Yue Q."/>
            <person name="Zhang X."/>
        </authorList>
    </citation>
    <scope>NUCLEOTIDE SEQUENCE [LARGE SCALE GENOMIC DNA]</scope>
    <source>
        <strain evidence="4 5">BP6252</strain>
    </source>
</reference>
<dbReference type="GO" id="GO:0003677">
    <property type="term" value="F:DNA binding"/>
    <property type="evidence" value="ECO:0007669"/>
    <property type="project" value="InterPro"/>
</dbReference>
<name>A0A3D8QC21_9HELO</name>